<keyword evidence="3" id="KW-1185">Reference proteome</keyword>
<gene>
    <name evidence="2" type="ORF">HF327_020995</name>
</gene>
<evidence type="ECO:0000313" key="3">
    <source>
        <dbReference type="Proteomes" id="UP000530032"/>
    </source>
</evidence>
<proteinExistence type="predicted"/>
<reference evidence="2" key="1">
    <citation type="submission" date="2020-12" db="EMBL/GenBank/DDBJ databases">
        <title>Comamonas sp. nov., isolated from stream water.</title>
        <authorList>
            <person name="Park K.-H."/>
        </authorList>
    </citation>
    <scope>NUCLEOTIDE SEQUENCE</scope>
    <source>
        <strain evidence="2">EJ-4</strain>
    </source>
</reference>
<dbReference type="EMBL" id="JABBCQ020000031">
    <property type="protein sequence ID" value="MBI1626952.1"/>
    <property type="molecule type" value="Genomic_DNA"/>
</dbReference>
<organism evidence="2 3">
    <name type="scientific">Comamonas suwonensis</name>
    <dbReference type="NCBI Taxonomy" id="2606214"/>
    <lineage>
        <taxon>Bacteria</taxon>
        <taxon>Pseudomonadati</taxon>
        <taxon>Pseudomonadota</taxon>
        <taxon>Betaproteobacteria</taxon>
        <taxon>Burkholderiales</taxon>
        <taxon>Comamonadaceae</taxon>
        <taxon>Comamonas</taxon>
    </lineage>
</organism>
<dbReference type="Proteomes" id="UP000530032">
    <property type="component" value="Unassembled WGS sequence"/>
</dbReference>
<sequence>MSTIKPEATVKAAETVKVKLLKPHTHGGKDHPKDAELDVDKATAEWLRNAGVVEKDQAAEASAAAVAKT</sequence>
<dbReference type="Pfam" id="PF23843">
    <property type="entry name" value="DUF7210"/>
    <property type="match status" value="1"/>
</dbReference>
<evidence type="ECO:0000313" key="2">
    <source>
        <dbReference type="EMBL" id="MBI1626952.1"/>
    </source>
</evidence>
<name>A0A843BCB5_9BURK</name>
<dbReference type="RefSeq" id="WP_198462300.1">
    <property type="nucleotide sequence ID" value="NZ_JABBCQ020000031.1"/>
</dbReference>
<comment type="caution">
    <text evidence="2">The sequence shown here is derived from an EMBL/GenBank/DDBJ whole genome shotgun (WGS) entry which is preliminary data.</text>
</comment>
<evidence type="ECO:0000259" key="1">
    <source>
        <dbReference type="Pfam" id="PF23843"/>
    </source>
</evidence>
<dbReference type="InterPro" id="IPR055634">
    <property type="entry name" value="DUF7210"/>
</dbReference>
<feature type="domain" description="DUF7210" evidence="1">
    <location>
        <begin position="16"/>
        <end position="53"/>
    </location>
</feature>
<accession>A0A843BCB5</accession>
<protein>
    <recommendedName>
        <fullName evidence="1">DUF7210 domain-containing protein</fullName>
    </recommendedName>
</protein>
<dbReference type="AlphaFoldDB" id="A0A843BCB5"/>